<reference evidence="1 2" key="1">
    <citation type="submission" date="2018-12" db="EMBL/GenBank/DDBJ databases">
        <title>Hymenobacter gummosus sp. nov., isolated from a spring.</title>
        <authorList>
            <person name="Nie L."/>
        </authorList>
    </citation>
    <scope>NUCLEOTIDE SEQUENCE [LARGE SCALE GENOMIC DNA]</scope>
    <source>
        <strain evidence="1 2">KCTC 52166</strain>
    </source>
</reference>
<evidence type="ECO:0000313" key="1">
    <source>
        <dbReference type="EMBL" id="RTQ53493.1"/>
    </source>
</evidence>
<dbReference type="RefSeq" id="WP_126691419.1">
    <property type="nucleotide sequence ID" value="NZ_RXOF01000001.1"/>
</dbReference>
<protein>
    <submittedName>
        <fullName evidence="1">Uncharacterized protein</fullName>
    </submittedName>
</protein>
<dbReference type="AlphaFoldDB" id="A0A431U8D1"/>
<organism evidence="1 2">
    <name type="scientific">Hymenobacter gummosus</name>
    <dbReference type="NCBI Taxonomy" id="1776032"/>
    <lineage>
        <taxon>Bacteria</taxon>
        <taxon>Pseudomonadati</taxon>
        <taxon>Bacteroidota</taxon>
        <taxon>Cytophagia</taxon>
        <taxon>Cytophagales</taxon>
        <taxon>Hymenobacteraceae</taxon>
        <taxon>Hymenobacter</taxon>
    </lineage>
</organism>
<proteinExistence type="predicted"/>
<dbReference type="OrthoDB" id="772390at2"/>
<comment type="caution">
    <text evidence="1">The sequence shown here is derived from an EMBL/GenBank/DDBJ whole genome shotgun (WGS) entry which is preliminary data.</text>
</comment>
<evidence type="ECO:0000313" key="2">
    <source>
        <dbReference type="Proteomes" id="UP000282184"/>
    </source>
</evidence>
<accession>A0A431U8D1</accession>
<name>A0A431U8D1_9BACT</name>
<gene>
    <name evidence="1" type="ORF">EJV47_01775</name>
</gene>
<keyword evidence="2" id="KW-1185">Reference proteome</keyword>
<dbReference type="EMBL" id="RXOF01000001">
    <property type="protein sequence ID" value="RTQ53493.1"/>
    <property type="molecule type" value="Genomic_DNA"/>
</dbReference>
<sequence length="104" mass="11693">MLAFYLLPDDAPRPGPPRLEELPKAGELSAEDFRELQAQRIIEGRLSYEQDFRWSSGVAQMKLQLLLHRHPQLRPDDASTPEQRLFVLLLNASAADSGLLAVAE</sequence>
<dbReference type="Proteomes" id="UP000282184">
    <property type="component" value="Unassembled WGS sequence"/>
</dbReference>